<dbReference type="PATRIC" id="fig|1353533.3.peg.4167"/>
<gene>
    <name evidence="1" type="ORF">PL2TA16_00215</name>
</gene>
<dbReference type="EMBL" id="AUSV01000113">
    <property type="protein sequence ID" value="ESP91416.1"/>
    <property type="molecule type" value="Genomic_DNA"/>
</dbReference>
<dbReference type="Proteomes" id="UP000017820">
    <property type="component" value="Unassembled WGS sequence"/>
</dbReference>
<proteinExistence type="predicted"/>
<accession>V4H1W3</accession>
<organism evidence="1 2">
    <name type="scientific">Pseudoalteromonas luteoviolacea (strain 2ta16)</name>
    <dbReference type="NCBI Taxonomy" id="1353533"/>
    <lineage>
        <taxon>Bacteria</taxon>
        <taxon>Pseudomonadati</taxon>
        <taxon>Pseudomonadota</taxon>
        <taxon>Gammaproteobacteria</taxon>
        <taxon>Alteromonadales</taxon>
        <taxon>Pseudoalteromonadaceae</taxon>
        <taxon>Pseudoalteromonas</taxon>
    </lineage>
</organism>
<reference evidence="1 2" key="1">
    <citation type="submission" date="2013-07" db="EMBL/GenBank/DDBJ databases">
        <title>Draft genome sequence of Pseudoalteromonas luteoviolacea 2ta16.</title>
        <authorList>
            <person name="Allen E.E."/>
            <person name="Azam F."/>
            <person name="Podell S."/>
        </authorList>
    </citation>
    <scope>NUCLEOTIDE SEQUENCE [LARGE SCALE GENOMIC DNA]</scope>
    <source>
        <strain evidence="1 2">2ta16</strain>
    </source>
</reference>
<sequence length="53" mass="5807">MNLKKTNLKILSTTNQLNPTQTKKINGAWGTVATVRITLPTTLCDPTKTVHEA</sequence>
<name>V4H1W3_PSEL2</name>
<evidence type="ECO:0000313" key="2">
    <source>
        <dbReference type="Proteomes" id="UP000017820"/>
    </source>
</evidence>
<comment type="caution">
    <text evidence="1">The sequence shown here is derived from an EMBL/GenBank/DDBJ whole genome shotgun (WGS) entry which is preliminary data.</text>
</comment>
<evidence type="ECO:0000313" key="1">
    <source>
        <dbReference type="EMBL" id="ESP91416.1"/>
    </source>
</evidence>
<protein>
    <submittedName>
        <fullName evidence="1">Uncharacterized protein</fullName>
    </submittedName>
</protein>
<dbReference type="AlphaFoldDB" id="V4H1W3"/>
<dbReference type="RefSeq" id="WP_023401018.1">
    <property type="nucleotide sequence ID" value="NZ_AUSV01000113.1"/>
</dbReference>